<sequence>MPYSLIYGGFTIYFTPFPTDCLAYGAQWTITPNDPPGALGIPFSSGDLRVRGPADELAMLAKKQAIEWIDRRRGDFHR</sequence>
<organism evidence="1 2">
    <name type="scientific">Paraburkholderia ferrariae</name>
    <dbReference type="NCBI Taxonomy" id="386056"/>
    <lineage>
        <taxon>Bacteria</taxon>
        <taxon>Pseudomonadati</taxon>
        <taxon>Pseudomonadota</taxon>
        <taxon>Betaproteobacteria</taxon>
        <taxon>Burkholderiales</taxon>
        <taxon>Burkholderiaceae</taxon>
        <taxon>Paraburkholderia</taxon>
    </lineage>
</organism>
<accession>A0ABU9RUD2</accession>
<comment type="caution">
    <text evidence="1">The sequence shown here is derived from an EMBL/GenBank/DDBJ whole genome shotgun (WGS) entry which is preliminary data.</text>
</comment>
<dbReference type="EMBL" id="JAYMRV010000006">
    <property type="protein sequence ID" value="MEM5423309.1"/>
    <property type="molecule type" value="Genomic_DNA"/>
</dbReference>
<dbReference type="Proteomes" id="UP001489897">
    <property type="component" value="Unassembled WGS sequence"/>
</dbReference>
<evidence type="ECO:0000313" key="2">
    <source>
        <dbReference type="Proteomes" id="UP001489897"/>
    </source>
</evidence>
<reference evidence="1 2" key="1">
    <citation type="submission" date="2024-01" db="EMBL/GenBank/DDBJ databases">
        <title>The diversity of rhizobia nodulating Mimosa spp. in eleven states of Brazil covering several biomes is determined by host plant, location, and edaphic factors.</title>
        <authorList>
            <person name="Rouws L."/>
            <person name="Barauna A."/>
            <person name="Beukes C."/>
            <person name="De Faria S.M."/>
            <person name="Gross E."/>
            <person name="Dos Reis Junior F.B."/>
            <person name="Simon M."/>
            <person name="Maluk M."/>
            <person name="Odee D.W."/>
            <person name="Kenicer G."/>
            <person name="Young J.P.W."/>
            <person name="Reis V.M."/>
            <person name="Zilli J."/>
            <person name="James E.K."/>
        </authorList>
    </citation>
    <scope>NUCLEOTIDE SEQUENCE [LARGE SCALE GENOMIC DNA]</scope>
    <source>
        <strain evidence="1 2">JPY167</strain>
    </source>
</reference>
<proteinExistence type="predicted"/>
<keyword evidence="2" id="KW-1185">Reference proteome</keyword>
<name>A0ABU9RUD2_9BURK</name>
<dbReference type="RefSeq" id="WP_342948005.1">
    <property type="nucleotide sequence ID" value="NZ_JAYMRV010000006.1"/>
</dbReference>
<evidence type="ECO:0000313" key="1">
    <source>
        <dbReference type="EMBL" id="MEM5423309.1"/>
    </source>
</evidence>
<protein>
    <submittedName>
        <fullName evidence="1">Uncharacterized protein</fullName>
    </submittedName>
</protein>
<gene>
    <name evidence="1" type="ORF">VSR73_19825</name>
</gene>